<dbReference type="InterPro" id="IPR003837">
    <property type="entry name" value="GatC"/>
</dbReference>
<dbReference type="SUPFAM" id="SSF141000">
    <property type="entry name" value="Glu-tRNAGln amidotransferase C subunit"/>
    <property type="match status" value="1"/>
</dbReference>
<comment type="caution">
    <text evidence="7">The sequence shown here is derived from an EMBL/GenBank/DDBJ whole genome shotgun (WGS) entry which is preliminary data.</text>
</comment>
<dbReference type="AlphaFoldDB" id="A0A5D8QAS4"/>
<evidence type="ECO:0000256" key="1">
    <source>
        <dbReference type="ARBA" id="ARBA00010757"/>
    </source>
</evidence>
<dbReference type="PANTHER" id="PTHR15004:SF0">
    <property type="entry name" value="GLUTAMYL-TRNA(GLN) AMIDOTRANSFERASE SUBUNIT C, MITOCHONDRIAL"/>
    <property type="match status" value="1"/>
</dbReference>
<dbReference type="InterPro" id="IPR036113">
    <property type="entry name" value="Asp/Glu-ADT_sf_sub_c"/>
</dbReference>
<evidence type="ECO:0000256" key="5">
    <source>
        <dbReference type="ARBA" id="ARBA00047913"/>
    </source>
</evidence>
<dbReference type="HAMAP" id="MF_00122">
    <property type="entry name" value="GatC"/>
    <property type="match status" value="1"/>
</dbReference>
<reference evidence="7 8" key="1">
    <citation type="submission" date="2019-08" db="EMBL/GenBank/DDBJ databases">
        <title>Calorimonas adulescens gen. nov., sp. nov., an anaerobic thermophilic bacterium from Sakhalin hot spring.</title>
        <authorList>
            <person name="Khomyakova M.A."/>
            <person name="Merkel A.Y."/>
            <person name="Novikov A."/>
            <person name="Bonch-Osmolovskaya E.A."/>
            <person name="Slobodkin A.I."/>
        </authorList>
    </citation>
    <scope>NUCLEOTIDE SEQUENCE [LARGE SCALE GENOMIC DNA]</scope>
    <source>
        <strain evidence="7 8">A05MB</strain>
    </source>
</reference>
<evidence type="ECO:0000256" key="3">
    <source>
        <dbReference type="ARBA" id="ARBA00024799"/>
    </source>
</evidence>
<dbReference type="NCBIfam" id="TIGR00135">
    <property type="entry name" value="gatC"/>
    <property type="match status" value="1"/>
</dbReference>
<keyword evidence="6" id="KW-0436">Ligase</keyword>
<comment type="catalytic activity">
    <reaction evidence="5 6">
        <text>L-glutamyl-tRNA(Gln) + L-glutamine + ATP + H2O = L-glutaminyl-tRNA(Gln) + L-glutamate + ADP + phosphate + H(+)</text>
        <dbReference type="Rhea" id="RHEA:17521"/>
        <dbReference type="Rhea" id="RHEA-COMP:9681"/>
        <dbReference type="Rhea" id="RHEA-COMP:9684"/>
        <dbReference type="ChEBI" id="CHEBI:15377"/>
        <dbReference type="ChEBI" id="CHEBI:15378"/>
        <dbReference type="ChEBI" id="CHEBI:29985"/>
        <dbReference type="ChEBI" id="CHEBI:30616"/>
        <dbReference type="ChEBI" id="CHEBI:43474"/>
        <dbReference type="ChEBI" id="CHEBI:58359"/>
        <dbReference type="ChEBI" id="CHEBI:78520"/>
        <dbReference type="ChEBI" id="CHEBI:78521"/>
        <dbReference type="ChEBI" id="CHEBI:456216"/>
    </reaction>
</comment>
<dbReference type="GO" id="GO:0016740">
    <property type="term" value="F:transferase activity"/>
    <property type="evidence" value="ECO:0007669"/>
    <property type="project" value="UniProtKB-KW"/>
</dbReference>
<dbReference type="EMBL" id="VTPS01000011">
    <property type="protein sequence ID" value="TZE81700.1"/>
    <property type="molecule type" value="Genomic_DNA"/>
</dbReference>
<keyword evidence="7" id="KW-0808">Transferase</keyword>
<keyword evidence="6" id="KW-0547">Nucleotide-binding</keyword>
<dbReference type="RefSeq" id="WP_149545463.1">
    <property type="nucleotide sequence ID" value="NZ_VTPS01000011.1"/>
</dbReference>
<dbReference type="GO" id="GO:0006450">
    <property type="term" value="P:regulation of translational fidelity"/>
    <property type="evidence" value="ECO:0007669"/>
    <property type="project" value="InterPro"/>
</dbReference>
<accession>A0A5D8QAS4</accession>
<dbReference type="Proteomes" id="UP000322976">
    <property type="component" value="Unassembled WGS sequence"/>
</dbReference>
<comment type="subunit">
    <text evidence="2 6">Heterotrimer of A, B and C subunits.</text>
</comment>
<dbReference type="GO" id="GO:0050566">
    <property type="term" value="F:asparaginyl-tRNA synthase (glutamine-hydrolyzing) activity"/>
    <property type="evidence" value="ECO:0007669"/>
    <property type="project" value="RHEA"/>
</dbReference>
<keyword evidence="6" id="KW-0067">ATP-binding</keyword>
<evidence type="ECO:0000313" key="7">
    <source>
        <dbReference type="EMBL" id="TZE81700.1"/>
    </source>
</evidence>
<organism evidence="7 8">
    <name type="scientific">Calorimonas adulescens</name>
    <dbReference type="NCBI Taxonomy" id="2606906"/>
    <lineage>
        <taxon>Bacteria</taxon>
        <taxon>Bacillati</taxon>
        <taxon>Bacillota</taxon>
        <taxon>Clostridia</taxon>
        <taxon>Thermoanaerobacterales</taxon>
        <taxon>Thermoanaerobacteraceae</taxon>
        <taxon>Calorimonas</taxon>
    </lineage>
</organism>
<keyword evidence="8" id="KW-1185">Reference proteome</keyword>
<dbReference type="GO" id="GO:0005524">
    <property type="term" value="F:ATP binding"/>
    <property type="evidence" value="ECO:0007669"/>
    <property type="project" value="UniProtKB-KW"/>
</dbReference>
<protein>
    <recommendedName>
        <fullName evidence="6">Aspartyl/glutamyl-tRNA(Asn/Gln) amidotransferase subunit C</fullName>
        <shortName evidence="6">Asp/Glu-ADT subunit C</shortName>
        <ecNumber evidence="6">6.3.5.-</ecNumber>
    </recommendedName>
</protein>
<dbReference type="PANTHER" id="PTHR15004">
    <property type="entry name" value="GLUTAMYL-TRNA(GLN) AMIDOTRANSFERASE SUBUNIT C, MITOCHONDRIAL"/>
    <property type="match status" value="1"/>
</dbReference>
<evidence type="ECO:0000256" key="4">
    <source>
        <dbReference type="ARBA" id="ARBA00047380"/>
    </source>
</evidence>
<proteinExistence type="inferred from homology"/>
<evidence type="ECO:0000313" key="8">
    <source>
        <dbReference type="Proteomes" id="UP000322976"/>
    </source>
</evidence>
<evidence type="ECO:0000256" key="6">
    <source>
        <dbReference type="HAMAP-Rule" id="MF_00122"/>
    </source>
</evidence>
<sequence>MEIDRQTVDYVAKLARLYLDDKAMEDLREDLSQIVGYVTKLQELNTEDVEQTAHVLPLNNVFREDIVRQSMDRDRVLSNTDYKKDGFFEVPKVFD</sequence>
<dbReference type="GO" id="GO:0070681">
    <property type="term" value="P:glutaminyl-tRNAGln biosynthesis via transamidation"/>
    <property type="evidence" value="ECO:0007669"/>
    <property type="project" value="TreeGrafter"/>
</dbReference>
<comment type="catalytic activity">
    <reaction evidence="4 6">
        <text>L-aspartyl-tRNA(Asn) + L-glutamine + ATP + H2O = L-asparaginyl-tRNA(Asn) + L-glutamate + ADP + phosphate + 2 H(+)</text>
        <dbReference type="Rhea" id="RHEA:14513"/>
        <dbReference type="Rhea" id="RHEA-COMP:9674"/>
        <dbReference type="Rhea" id="RHEA-COMP:9677"/>
        <dbReference type="ChEBI" id="CHEBI:15377"/>
        <dbReference type="ChEBI" id="CHEBI:15378"/>
        <dbReference type="ChEBI" id="CHEBI:29985"/>
        <dbReference type="ChEBI" id="CHEBI:30616"/>
        <dbReference type="ChEBI" id="CHEBI:43474"/>
        <dbReference type="ChEBI" id="CHEBI:58359"/>
        <dbReference type="ChEBI" id="CHEBI:78515"/>
        <dbReference type="ChEBI" id="CHEBI:78516"/>
        <dbReference type="ChEBI" id="CHEBI:456216"/>
    </reaction>
</comment>
<evidence type="ECO:0000256" key="2">
    <source>
        <dbReference type="ARBA" id="ARBA00011123"/>
    </source>
</evidence>
<dbReference type="GO" id="GO:0006412">
    <property type="term" value="P:translation"/>
    <property type="evidence" value="ECO:0007669"/>
    <property type="project" value="UniProtKB-UniRule"/>
</dbReference>
<dbReference type="Pfam" id="PF02686">
    <property type="entry name" value="GatC"/>
    <property type="match status" value="1"/>
</dbReference>
<dbReference type="GO" id="GO:0050567">
    <property type="term" value="F:glutaminyl-tRNA synthase (glutamine-hydrolyzing) activity"/>
    <property type="evidence" value="ECO:0007669"/>
    <property type="project" value="UniProtKB-UniRule"/>
</dbReference>
<name>A0A5D8QAS4_9THEO</name>
<dbReference type="Gene3D" id="1.10.20.60">
    <property type="entry name" value="Glu-tRNAGln amidotransferase C subunit, N-terminal domain"/>
    <property type="match status" value="1"/>
</dbReference>
<keyword evidence="6" id="KW-0648">Protein biosynthesis</keyword>
<gene>
    <name evidence="6 7" type="primary">gatC</name>
    <name evidence="7" type="ORF">FWJ32_08110</name>
</gene>
<comment type="similarity">
    <text evidence="1 6">Belongs to the GatC family.</text>
</comment>
<dbReference type="EC" id="6.3.5.-" evidence="6"/>
<comment type="function">
    <text evidence="3 6">Allows the formation of correctly charged Asn-tRNA(Asn) or Gln-tRNA(Gln) through the transamidation of misacylated Asp-tRNA(Asn) or Glu-tRNA(Gln) in organisms which lack either or both of asparaginyl-tRNA or glutaminyl-tRNA synthetases. The reaction takes place in the presence of glutamine and ATP through an activated phospho-Asp-tRNA(Asn) or phospho-Glu-tRNA(Gln).</text>
</comment>